<dbReference type="InterPro" id="IPR011991">
    <property type="entry name" value="ArsR-like_HTH"/>
</dbReference>
<dbReference type="Pfam" id="PF03099">
    <property type="entry name" value="BPL_LplA_LipB"/>
    <property type="match status" value="1"/>
</dbReference>
<evidence type="ECO:0000259" key="3">
    <source>
        <dbReference type="PROSITE" id="PS51733"/>
    </source>
</evidence>
<evidence type="ECO:0000256" key="1">
    <source>
        <dbReference type="ARBA" id="ARBA00022598"/>
    </source>
</evidence>
<dbReference type="InterPro" id="IPR045864">
    <property type="entry name" value="aa-tRNA-synth_II/BPL/LPL"/>
</dbReference>
<dbReference type="CDD" id="cd16442">
    <property type="entry name" value="BPL"/>
    <property type="match status" value="1"/>
</dbReference>
<protein>
    <recommendedName>
        <fullName evidence="2">Bifunctional ligase/repressor BirA</fullName>
    </recommendedName>
    <alternativeName>
        <fullName evidence="2">Biotin--[acetyl-CoA-carboxylase] ligase</fullName>
        <ecNumber evidence="2">6.3.4.15</ecNumber>
    </alternativeName>
    <alternativeName>
        <fullName evidence="2">Biotin--protein ligase</fullName>
    </alternativeName>
    <alternativeName>
        <fullName evidence="2">Biotin-[acetyl-CoA carboxylase] synthetase</fullName>
    </alternativeName>
</protein>
<feature type="binding site" evidence="2">
    <location>
        <position position="184"/>
    </location>
    <ligand>
        <name>biotin</name>
        <dbReference type="ChEBI" id="CHEBI:57586"/>
    </ligand>
</feature>
<dbReference type="CDD" id="cd00090">
    <property type="entry name" value="HTH_ARSR"/>
    <property type="match status" value="1"/>
</dbReference>
<feature type="domain" description="BPL/LPL catalytic" evidence="3">
    <location>
        <begin position="67"/>
        <end position="255"/>
    </location>
</feature>
<dbReference type="GO" id="GO:0005737">
    <property type="term" value="C:cytoplasm"/>
    <property type="evidence" value="ECO:0007669"/>
    <property type="project" value="TreeGrafter"/>
</dbReference>
<keyword evidence="2" id="KW-0092">Biotin</keyword>
<reference evidence="5" key="1">
    <citation type="submission" date="2016-10" db="EMBL/GenBank/DDBJ databases">
        <authorList>
            <person name="Varghese N."/>
            <person name="Submissions S."/>
        </authorList>
    </citation>
    <scope>NUCLEOTIDE SEQUENCE [LARGE SCALE GENOMIC DNA]</scope>
    <source>
        <strain evidence="5">Z-7934</strain>
    </source>
</reference>
<evidence type="ECO:0000313" key="4">
    <source>
        <dbReference type="EMBL" id="SFH73769.1"/>
    </source>
</evidence>
<keyword evidence="2" id="KW-0805">Transcription regulation</keyword>
<keyword evidence="2" id="KW-0547">Nucleotide-binding</keyword>
<dbReference type="EC" id="6.3.4.15" evidence="2"/>
<dbReference type="AlphaFoldDB" id="A0A1I3CHR2"/>
<sequence length="327" mass="36843">MKDKILDLLLHNAGSCMSGQQISRMLNISRTAVWKHIKTLQDQGYPIQSIDRKGYQLSVGESYFTVDDLKSRLDTKWIGRQITVLPTVDSTNLYARKLKDKLSHGDIVVAEEQTKGKGRQGKSWSSPRGDGIWVTIFLRPSFSIEKAAFITQLAAAAMWYSIKKNTDIETKIKWPNDLLIGEKKVSGILTELAGELSQIDFMLVGVGLNVNTDFFTEEIKDTATSLKQITGKKLDRTKLLTNFLEQFEVYYDEICHNATSENALGIIRQHSSVLNKWIYITRYGQRIEAKAVNILDNGALEVAYKDKTREILSGGEVSVRTCQEIDG</sequence>
<dbReference type="PANTHER" id="PTHR12835">
    <property type="entry name" value="BIOTIN PROTEIN LIGASE"/>
    <property type="match status" value="1"/>
</dbReference>
<comment type="similarity">
    <text evidence="2">Belongs to the biotin--protein ligase family.</text>
</comment>
<dbReference type="EMBL" id="FOQA01000002">
    <property type="protein sequence ID" value="SFH73769.1"/>
    <property type="molecule type" value="Genomic_DNA"/>
</dbReference>
<dbReference type="InterPro" id="IPR004408">
    <property type="entry name" value="Biotin_CoA_COase_ligase"/>
</dbReference>
<dbReference type="Gene3D" id="3.30.930.10">
    <property type="entry name" value="Bira Bifunctional Protein, Domain 2"/>
    <property type="match status" value="1"/>
</dbReference>
<dbReference type="GO" id="GO:0004077">
    <property type="term" value="F:biotin--[biotin carboxyl-carrier protein] ligase activity"/>
    <property type="evidence" value="ECO:0007669"/>
    <property type="project" value="UniProtKB-UniRule"/>
</dbReference>
<dbReference type="STRING" id="69895.SAMN05192551_102391"/>
<dbReference type="SUPFAM" id="SSF46785">
    <property type="entry name" value="Winged helix' DNA-binding domain"/>
    <property type="match status" value="1"/>
</dbReference>
<dbReference type="Gene3D" id="1.10.10.10">
    <property type="entry name" value="Winged helix-like DNA-binding domain superfamily/Winged helix DNA-binding domain"/>
    <property type="match status" value="1"/>
</dbReference>
<comment type="caution">
    <text evidence="2">Lacks conserved residue(s) required for the propagation of feature annotation.</text>
</comment>
<comment type="catalytic activity">
    <reaction evidence="2">
        <text>biotin + L-lysyl-[protein] + ATP = N(6)-biotinyl-L-lysyl-[protein] + AMP + diphosphate + H(+)</text>
        <dbReference type="Rhea" id="RHEA:11756"/>
        <dbReference type="Rhea" id="RHEA-COMP:9752"/>
        <dbReference type="Rhea" id="RHEA-COMP:10505"/>
        <dbReference type="ChEBI" id="CHEBI:15378"/>
        <dbReference type="ChEBI" id="CHEBI:29969"/>
        <dbReference type="ChEBI" id="CHEBI:30616"/>
        <dbReference type="ChEBI" id="CHEBI:33019"/>
        <dbReference type="ChEBI" id="CHEBI:57586"/>
        <dbReference type="ChEBI" id="CHEBI:83144"/>
        <dbReference type="ChEBI" id="CHEBI:456215"/>
        <dbReference type="EC" id="6.3.4.15"/>
    </reaction>
</comment>
<evidence type="ECO:0000313" key="5">
    <source>
        <dbReference type="Proteomes" id="UP000199287"/>
    </source>
</evidence>
<dbReference type="GO" id="GO:0016740">
    <property type="term" value="F:transferase activity"/>
    <property type="evidence" value="ECO:0007669"/>
    <property type="project" value="UniProtKB-ARBA"/>
</dbReference>
<dbReference type="NCBIfam" id="TIGR00121">
    <property type="entry name" value="birA_ligase"/>
    <property type="match status" value="1"/>
</dbReference>
<dbReference type="InterPro" id="IPR036390">
    <property type="entry name" value="WH_DNA-bd_sf"/>
</dbReference>
<dbReference type="InterPro" id="IPR030855">
    <property type="entry name" value="Bifunct_BirA"/>
</dbReference>
<accession>A0A1I3CHR2</accession>
<keyword evidence="2" id="KW-0678">Repressor</keyword>
<name>A0A1I3CHR2_9FIRM</name>
<dbReference type="InterPro" id="IPR013196">
    <property type="entry name" value="HTH_11"/>
</dbReference>
<dbReference type="SUPFAM" id="SSF55681">
    <property type="entry name" value="Class II aaRS and biotin synthetases"/>
    <property type="match status" value="1"/>
</dbReference>
<dbReference type="GO" id="GO:0009249">
    <property type="term" value="P:protein lipoylation"/>
    <property type="evidence" value="ECO:0007669"/>
    <property type="project" value="UniProtKB-ARBA"/>
</dbReference>
<feature type="DNA-binding region" description="H-T-H motif" evidence="2">
    <location>
        <begin position="19"/>
        <end position="38"/>
    </location>
</feature>
<dbReference type="Pfam" id="PF08279">
    <property type="entry name" value="HTH_11"/>
    <property type="match status" value="1"/>
</dbReference>
<dbReference type="InterPro" id="IPR036388">
    <property type="entry name" value="WH-like_DNA-bd_sf"/>
</dbReference>
<organism evidence="4 5">
    <name type="scientific">Tindallia magadiensis</name>
    <dbReference type="NCBI Taxonomy" id="69895"/>
    <lineage>
        <taxon>Bacteria</taxon>
        <taxon>Bacillati</taxon>
        <taxon>Bacillota</taxon>
        <taxon>Clostridia</taxon>
        <taxon>Peptostreptococcales</taxon>
        <taxon>Tindalliaceae</taxon>
        <taxon>Tindallia</taxon>
    </lineage>
</organism>
<dbReference type="GO" id="GO:0005524">
    <property type="term" value="F:ATP binding"/>
    <property type="evidence" value="ECO:0007669"/>
    <property type="project" value="UniProtKB-UniRule"/>
</dbReference>
<keyword evidence="1 2" id="KW-0436">Ligase</keyword>
<comment type="function">
    <text evidence="2">Acts both as a biotin--[acetyl-CoA-carboxylase] ligase and a repressor.</text>
</comment>
<dbReference type="GO" id="GO:0006355">
    <property type="term" value="P:regulation of DNA-templated transcription"/>
    <property type="evidence" value="ECO:0007669"/>
    <property type="project" value="UniProtKB-UniRule"/>
</dbReference>
<dbReference type="PANTHER" id="PTHR12835:SF5">
    <property type="entry name" value="BIOTIN--PROTEIN LIGASE"/>
    <property type="match status" value="1"/>
</dbReference>
<dbReference type="InterPro" id="IPR004143">
    <property type="entry name" value="BPL_LPL_catalytic"/>
</dbReference>
<dbReference type="GO" id="GO:0003677">
    <property type="term" value="F:DNA binding"/>
    <property type="evidence" value="ECO:0007669"/>
    <property type="project" value="UniProtKB-UniRule"/>
</dbReference>
<feature type="binding site" evidence="2">
    <location>
        <begin position="90"/>
        <end position="92"/>
    </location>
    <ligand>
        <name>biotin</name>
        <dbReference type="ChEBI" id="CHEBI:57586"/>
    </ligand>
</feature>
<dbReference type="HAMAP" id="MF_00978">
    <property type="entry name" value="Bifunct_BirA"/>
    <property type="match status" value="1"/>
</dbReference>
<keyword evidence="2" id="KW-0804">Transcription</keyword>
<keyword evidence="2" id="KW-0238">DNA-binding</keyword>
<dbReference type="OrthoDB" id="9807064at2"/>
<proteinExistence type="inferred from homology"/>
<dbReference type="Proteomes" id="UP000199287">
    <property type="component" value="Unassembled WGS sequence"/>
</dbReference>
<keyword evidence="2" id="KW-0067">ATP-binding</keyword>
<dbReference type="PROSITE" id="PS51733">
    <property type="entry name" value="BPL_LPL_CATALYTIC"/>
    <property type="match status" value="1"/>
</dbReference>
<evidence type="ECO:0000256" key="2">
    <source>
        <dbReference type="HAMAP-Rule" id="MF_00978"/>
    </source>
</evidence>
<gene>
    <name evidence="2" type="primary">birA</name>
    <name evidence="4" type="ORF">SAMN05192551_102391</name>
</gene>
<keyword evidence="5" id="KW-1185">Reference proteome</keyword>
<feature type="binding site" evidence="2">
    <location>
        <position position="113"/>
    </location>
    <ligand>
        <name>biotin</name>
        <dbReference type="ChEBI" id="CHEBI:57586"/>
    </ligand>
</feature>
<dbReference type="RefSeq" id="WP_093370783.1">
    <property type="nucleotide sequence ID" value="NZ_FOQA01000002.1"/>
</dbReference>